<dbReference type="Proteomes" id="UP001281614">
    <property type="component" value="Unassembled WGS sequence"/>
</dbReference>
<proteinExistence type="predicted"/>
<evidence type="ECO:0000313" key="1">
    <source>
        <dbReference type="EMBL" id="KAK2730315.1"/>
    </source>
</evidence>
<dbReference type="EMBL" id="VYYT01000677">
    <property type="protein sequence ID" value="KAK2730315.1"/>
    <property type="molecule type" value="Genomic_DNA"/>
</dbReference>
<protein>
    <submittedName>
        <fullName evidence="1">Uncharacterized protein</fullName>
    </submittedName>
</protein>
<name>A0AAD9XZL3_COLKA</name>
<reference evidence="1" key="1">
    <citation type="submission" date="2023-02" db="EMBL/GenBank/DDBJ databases">
        <title>Colletotrichum kahawae CIFC_Que2 genome sequencing and assembly.</title>
        <authorList>
            <person name="Baroncelli R."/>
        </authorList>
    </citation>
    <scope>NUCLEOTIDE SEQUENCE</scope>
    <source>
        <strain evidence="1">CIFC_Que2</strain>
    </source>
</reference>
<accession>A0AAD9XZL3</accession>
<gene>
    <name evidence="1" type="ORF">CKAH01_09562</name>
</gene>
<keyword evidence="2" id="KW-1185">Reference proteome</keyword>
<dbReference type="AlphaFoldDB" id="A0AAD9XZL3"/>
<organism evidence="1 2">
    <name type="scientific">Colletotrichum kahawae</name>
    <name type="common">Coffee berry disease fungus</name>
    <dbReference type="NCBI Taxonomy" id="34407"/>
    <lineage>
        <taxon>Eukaryota</taxon>
        <taxon>Fungi</taxon>
        <taxon>Dikarya</taxon>
        <taxon>Ascomycota</taxon>
        <taxon>Pezizomycotina</taxon>
        <taxon>Sordariomycetes</taxon>
        <taxon>Hypocreomycetidae</taxon>
        <taxon>Glomerellales</taxon>
        <taxon>Glomerellaceae</taxon>
        <taxon>Colletotrichum</taxon>
        <taxon>Colletotrichum gloeosporioides species complex</taxon>
    </lineage>
</organism>
<sequence length="93" mass="10235">MWRQISGKDKAIKLNKRRQAVTILTKQSQGSQGRGHLEVGVTHSENREGLRYDNGCNYHGFADQPKGQATALSWTIPSIPSSVASAKGLWATR</sequence>
<evidence type="ECO:0000313" key="2">
    <source>
        <dbReference type="Proteomes" id="UP001281614"/>
    </source>
</evidence>
<comment type="caution">
    <text evidence="1">The sequence shown here is derived from an EMBL/GenBank/DDBJ whole genome shotgun (WGS) entry which is preliminary data.</text>
</comment>